<reference evidence="2" key="1">
    <citation type="journal article" date="2021" name="Nat. Commun.">
        <title>Genetic determinants of endophytism in the Arabidopsis root mycobiome.</title>
        <authorList>
            <person name="Mesny F."/>
            <person name="Miyauchi S."/>
            <person name="Thiergart T."/>
            <person name="Pickel B."/>
            <person name="Atanasova L."/>
            <person name="Karlsson M."/>
            <person name="Huettel B."/>
            <person name="Barry K.W."/>
            <person name="Haridas S."/>
            <person name="Chen C."/>
            <person name="Bauer D."/>
            <person name="Andreopoulos W."/>
            <person name="Pangilinan J."/>
            <person name="LaButti K."/>
            <person name="Riley R."/>
            <person name="Lipzen A."/>
            <person name="Clum A."/>
            <person name="Drula E."/>
            <person name="Henrissat B."/>
            <person name="Kohler A."/>
            <person name="Grigoriev I.V."/>
            <person name="Martin F.M."/>
            <person name="Hacquard S."/>
        </authorList>
    </citation>
    <scope>NUCLEOTIDE SEQUENCE</scope>
    <source>
        <strain evidence="2">MPI-CAGE-CH-0243</strain>
    </source>
</reference>
<evidence type="ECO:0000313" key="3">
    <source>
        <dbReference type="Proteomes" id="UP000700596"/>
    </source>
</evidence>
<comment type="caution">
    <text evidence="2">The sequence shown here is derived from an EMBL/GenBank/DDBJ whole genome shotgun (WGS) entry which is preliminary data.</text>
</comment>
<dbReference type="OrthoDB" id="61900at2759"/>
<dbReference type="Pfam" id="PF24809">
    <property type="entry name" value="DUF7708"/>
    <property type="match status" value="1"/>
</dbReference>
<dbReference type="AlphaFoldDB" id="A0A9P9IQV5"/>
<sequence length="546" mass="61655">MSSSDIVIDREVDVRLSQCRTLLFAENCCLGIIQPRETEAYANAVEHLKIELGLKDGDFLSTGNHATMQDVRDAVDQAKQGYQNASESHSRARKSLEKLATRIMYYGRVFDVLAQHHPEYVALAWGSLKFVLMGIINHANLVEKLAQAITAIGDILPRAELSAELYQTDLMKTALSRLYGSILLFFQLCMKWFNKSSAGRLWASIKTPFELRYEPIFEQIQDCSTLVDDLSNTGMRVEIRGVRTLTESCHSKGLDIDRRLQEIETKLDISMKQLWQLGVEHKSITERVGDEVRIVSKRVFRIELHHVSFLRRSVLPAIPSPGDIGIEETILEWAYSEHSTLLLVEVQPGAQTRAKEITADVIKHLRAGNHCVFWNISLGPLAGLHNNRLVYISQVLKTIIFQALKQLGSDSAQLAEQLRLDKINAAHTDTEWADLISLLLAKLPQCYIVIDSEDLQHAYQHDSQWTNRLITLLENIVEKTTSAGGLIKILLVANETKNKTAIETCKNKRTTMTSLKPVILLPPHKKHMARRTGLDATKWKTAKPKI</sequence>
<name>A0A9P9IQV5_9PLEO</name>
<evidence type="ECO:0000259" key="1">
    <source>
        <dbReference type="Pfam" id="PF24809"/>
    </source>
</evidence>
<protein>
    <recommendedName>
        <fullName evidence="1">DUF7708 domain-containing protein</fullName>
    </recommendedName>
</protein>
<organism evidence="2 3">
    <name type="scientific">Dendryphion nanum</name>
    <dbReference type="NCBI Taxonomy" id="256645"/>
    <lineage>
        <taxon>Eukaryota</taxon>
        <taxon>Fungi</taxon>
        <taxon>Dikarya</taxon>
        <taxon>Ascomycota</taxon>
        <taxon>Pezizomycotina</taxon>
        <taxon>Dothideomycetes</taxon>
        <taxon>Pleosporomycetidae</taxon>
        <taxon>Pleosporales</taxon>
        <taxon>Torulaceae</taxon>
        <taxon>Dendryphion</taxon>
    </lineage>
</organism>
<accession>A0A9P9IQV5</accession>
<keyword evidence="3" id="KW-1185">Reference proteome</keyword>
<dbReference type="EMBL" id="JAGMWT010000003">
    <property type="protein sequence ID" value="KAH7131793.1"/>
    <property type="molecule type" value="Genomic_DNA"/>
</dbReference>
<dbReference type="InterPro" id="IPR056125">
    <property type="entry name" value="DUF7708"/>
</dbReference>
<proteinExistence type="predicted"/>
<dbReference type="Proteomes" id="UP000700596">
    <property type="component" value="Unassembled WGS sequence"/>
</dbReference>
<feature type="domain" description="DUF7708" evidence="1">
    <location>
        <begin position="95"/>
        <end position="238"/>
    </location>
</feature>
<gene>
    <name evidence="2" type="ORF">B0J11DRAFT_547899</name>
</gene>
<evidence type="ECO:0000313" key="2">
    <source>
        <dbReference type="EMBL" id="KAH7131793.1"/>
    </source>
</evidence>